<dbReference type="NCBIfam" id="TIGR01720">
    <property type="entry name" value="NRPS-para261"/>
    <property type="match status" value="2"/>
</dbReference>
<feature type="domain" description="Carrier" evidence="8">
    <location>
        <begin position="823"/>
        <end position="898"/>
    </location>
</feature>
<accession>A0ABZ2K5A9</accession>
<dbReference type="Pfam" id="PF13193">
    <property type="entry name" value="AMP-binding_C"/>
    <property type="match status" value="3"/>
</dbReference>
<gene>
    <name evidence="9" type="ORF">LZC95_46435</name>
</gene>
<dbReference type="InterPro" id="IPR006162">
    <property type="entry name" value="Ppantetheine_attach_site"/>
</dbReference>
<keyword evidence="6" id="KW-0443">Lipid metabolism</keyword>
<evidence type="ECO:0000256" key="5">
    <source>
        <dbReference type="ARBA" id="ARBA00022832"/>
    </source>
</evidence>
<feature type="domain" description="Carrier" evidence="8">
    <location>
        <begin position="5775"/>
        <end position="5850"/>
    </location>
</feature>
<dbReference type="SUPFAM" id="SSF52777">
    <property type="entry name" value="CoA-dependent acyltransferases"/>
    <property type="match status" value="14"/>
</dbReference>
<dbReference type="Pfam" id="PF08892">
    <property type="entry name" value="YqcI_YcgG"/>
    <property type="match status" value="1"/>
</dbReference>
<evidence type="ECO:0000256" key="6">
    <source>
        <dbReference type="ARBA" id="ARBA00023098"/>
    </source>
</evidence>
<evidence type="ECO:0000256" key="1">
    <source>
        <dbReference type="ARBA" id="ARBA00001957"/>
    </source>
</evidence>
<feature type="region of interest" description="Disordered" evidence="7">
    <location>
        <begin position="3831"/>
        <end position="3859"/>
    </location>
</feature>
<dbReference type="PANTHER" id="PTHR45527">
    <property type="entry name" value="NONRIBOSOMAL PEPTIDE SYNTHETASE"/>
    <property type="match status" value="1"/>
</dbReference>
<dbReference type="RefSeq" id="WP_394844481.1">
    <property type="nucleotide sequence ID" value="NZ_CP089982.1"/>
</dbReference>
<keyword evidence="3" id="KW-0597">Phosphoprotein</keyword>
<dbReference type="InterPro" id="IPR010060">
    <property type="entry name" value="NRPS_synth"/>
</dbReference>
<evidence type="ECO:0000256" key="7">
    <source>
        <dbReference type="SAM" id="MobiDB-lite"/>
    </source>
</evidence>
<evidence type="ECO:0000256" key="4">
    <source>
        <dbReference type="ARBA" id="ARBA00022737"/>
    </source>
</evidence>
<dbReference type="SMART" id="SM00823">
    <property type="entry name" value="PKS_PP"/>
    <property type="match status" value="6"/>
</dbReference>
<dbReference type="Pfam" id="PF00501">
    <property type="entry name" value="AMP-binding"/>
    <property type="match status" value="6"/>
</dbReference>
<dbReference type="InterPro" id="IPR020806">
    <property type="entry name" value="PKS_PP-bd"/>
</dbReference>
<dbReference type="InterPro" id="IPR045851">
    <property type="entry name" value="AMP-bd_C_sf"/>
</dbReference>
<dbReference type="NCBIfam" id="TIGR01733">
    <property type="entry name" value="AA-adenyl-dom"/>
    <property type="match status" value="5"/>
</dbReference>
<comment type="cofactor">
    <cofactor evidence="1">
        <name>pantetheine 4'-phosphate</name>
        <dbReference type="ChEBI" id="CHEBI:47942"/>
    </cofactor>
</comment>
<protein>
    <submittedName>
        <fullName evidence="9">Non-ribosomal peptide synthase/polyketide synthase</fullName>
    </submittedName>
</protein>
<dbReference type="InterPro" id="IPR009081">
    <property type="entry name" value="PP-bd_ACP"/>
</dbReference>
<dbReference type="InterPro" id="IPR042099">
    <property type="entry name" value="ANL_N_sf"/>
</dbReference>
<dbReference type="InterPro" id="IPR010071">
    <property type="entry name" value="AA_adenyl_dom"/>
</dbReference>
<feature type="region of interest" description="Disordered" evidence="7">
    <location>
        <begin position="6049"/>
        <end position="6071"/>
    </location>
</feature>
<dbReference type="InterPro" id="IPR001242">
    <property type="entry name" value="Condensation_dom"/>
</dbReference>
<reference evidence="9 10" key="1">
    <citation type="submission" date="2021-12" db="EMBL/GenBank/DDBJ databases">
        <title>Discovery of the Pendulisporaceae a myxobacterial family with distinct sporulation behavior and unique specialized metabolism.</title>
        <authorList>
            <person name="Garcia R."/>
            <person name="Popoff A."/>
            <person name="Bader C.D."/>
            <person name="Loehr J."/>
            <person name="Walesch S."/>
            <person name="Walt C."/>
            <person name="Boldt J."/>
            <person name="Bunk B."/>
            <person name="Haeckl F.J.F.P.J."/>
            <person name="Gunesch A.P."/>
            <person name="Birkelbach J."/>
            <person name="Nuebel U."/>
            <person name="Pietschmann T."/>
            <person name="Bach T."/>
            <person name="Mueller R."/>
        </authorList>
    </citation>
    <scope>NUCLEOTIDE SEQUENCE [LARGE SCALE GENOMIC DNA]</scope>
    <source>
        <strain evidence="9 10">MSr12523</strain>
    </source>
</reference>
<feature type="domain" description="Carrier" evidence="8">
    <location>
        <begin position="4337"/>
        <end position="4411"/>
    </location>
</feature>
<evidence type="ECO:0000259" key="8">
    <source>
        <dbReference type="PROSITE" id="PS50075"/>
    </source>
</evidence>
<dbReference type="CDD" id="cd05931">
    <property type="entry name" value="FAAL"/>
    <property type="match status" value="1"/>
</dbReference>
<dbReference type="NCBIfam" id="NF003417">
    <property type="entry name" value="PRK04813.1"/>
    <property type="match status" value="6"/>
</dbReference>
<dbReference type="NCBIfam" id="NF004282">
    <property type="entry name" value="PRK05691.1"/>
    <property type="match status" value="7"/>
</dbReference>
<dbReference type="CDD" id="cd19531">
    <property type="entry name" value="LCL_NRPS-like"/>
    <property type="match status" value="2"/>
</dbReference>
<dbReference type="InterPro" id="IPR000873">
    <property type="entry name" value="AMP-dep_synth/lig_dom"/>
</dbReference>
<dbReference type="Gene3D" id="3.40.50.12780">
    <property type="entry name" value="N-terminal domain of ligase-like"/>
    <property type="match status" value="4"/>
</dbReference>
<feature type="compositionally biased region" description="Gly residues" evidence="7">
    <location>
        <begin position="3846"/>
        <end position="3859"/>
    </location>
</feature>
<dbReference type="PROSITE" id="PS00012">
    <property type="entry name" value="PHOSPHOPANTETHEINE"/>
    <property type="match status" value="5"/>
</dbReference>
<dbReference type="Proteomes" id="UP001379533">
    <property type="component" value="Chromosome"/>
</dbReference>
<dbReference type="PROSITE" id="PS50075">
    <property type="entry name" value="CARRIER"/>
    <property type="match status" value="6"/>
</dbReference>
<organism evidence="9 10">
    <name type="scientific">Pendulispora brunnea</name>
    <dbReference type="NCBI Taxonomy" id="2905690"/>
    <lineage>
        <taxon>Bacteria</taxon>
        <taxon>Pseudomonadati</taxon>
        <taxon>Myxococcota</taxon>
        <taxon>Myxococcia</taxon>
        <taxon>Myxococcales</taxon>
        <taxon>Sorangiineae</taxon>
        <taxon>Pendulisporaceae</taxon>
        <taxon>Pendulispora</taxon>
    </lineage>
</organism>
<dbReference type="SUPFAM" id="SSF47336">
    <property type="entry name" value="ACP-like"/>
    <property type="match status" value="6"/>
</dbReference>
<feature type="domain" description="Carrier" evidence="8">
    <location>
        <begin position="1846"/>
        <end position="1920"/>
    </location>
</feature>
<feature type="domain" description="Carrier" evidence="8">
    <location>
        <begin position="2864"/>
        <end position="2938"/>
    </location>
</feature>
<feature type="compositionally biased region" description="Basic and acidic residues" evidence="7">
    <location>
        <begin position="6049"/>
        <end position="6060"/>
    </location>
</feature>
<dbReference type="CDD" id="cd19534">
    <property type="entry name" value="E_NRPS"/>
    <property type="match status" value="2"/>
</dbReference>
<dbReference type="CDD" id="cd05930">
    <property type="entry name" value="A_NRPS"/>
    <property type="match status" value="3"/>
</dbReference>
<name>A0ABZ2K5A9_9BACT</name>
<keyword evidence="2" id="KW-0596">Phosphopantetheine</keyword>
<keyword evidence="10" id="KW-1185">Reference proteome</keyword>
<dbReference type="Pfam" id="PF00550">
    <property type="entry name" value="PP-binding"/>
    <property type="match status" value="6"/>
</dbReference>
<dbReference type="Pfam" id="PF00668">
    <property type="entry name" value="Condensation"/>
    <property type="match status" value="7"/>
</dbReference>
<dbReference type="CDD" id="cd17643">
    <property type="entry name" value="A_NRPS_Cytc1-like"/>
    <property type="match status" value="1"/>
</dbReference>
<dbReference type="Gene3D" id="3.40.50.980">
    <property type="match status" value="4"/>
</dbReference>
<evidence type="ECO:0000256" key="2">
    <source>
        <dbReference type="ARBA" id="ARBA00022450"/>
    </source>
</evidence>
<keyword evidence="5" id="KW-0276">Fatty acid metabolism</keyword>
<dbReference type="InterPro" id="IPR014988">
    <property type="entry name" value="Uncharacterised_YqcI/YcgG"/>
</dbReference>
<dbReference type="InterPro" id="IPR040097">
    <property type="entry name" value="FAAL/FAAC"/>
</dbReference>
<dbReference type="CDD" id="cd19543">
    <property type="entry name" value="DCL_NRPS"/>
    <property type="match status" value="2"/>
</dbReference>
<dbReference type="Gene3D" id="1.10.1200.10">
    <property type="entry name" value="ACP-like"/>
    <property type="match status" value="6"/>
</dbReference>
<proteinExistence type="predicted"/>
<evidence type="ECO:0000256" key="3">
    <source>
        <dbReference type="ARBA" id="ARBA00022553"/>
    </source>
</evidence>
<dbReference type="PANTHER" id="PTHR45527:SF1">
    <property type="entry name" value="FATTY ACID SYNTHASE"/>
    <property type="match status" value="1"/>
</dbReference>
<keyword evidence="4" id="KW-0677">Repeat</keyword>
<evidence type="ECO:0000313" key="10">
    <source>
        <dbReference type="Proteomes" id="UP001379533"/>
    </source>
</evidence>
<dbReference type="PROSITE" id="PS00455">
    <property type="entry name" value="AMP_BINDING"/>
    <property type="match status" value="6"/>
</dbReference>
<dbReference type="InterPro" id="IPR023213">
    <property type="entry name" value="CAT-like_dom_sf"/>
</dbReference>
<dbReference type="InterPro" id="IPR025110">
    <property type="entry name" value="AMP-bd_C"/>
</dbReference>
<dbReference type="Gene3D" id="3.30.300.30">
    <property type="match status" value="6"/>
</dbReference>
<evidence type="ECO:0000313" key="9">
    <source>
        <dbReference type="EMBL" id="WXA93881.1"/>
    </source>
</evidence>
<dbReference type="Gene3D" id="3.30.559.10">
    <property type="entry name" value="Chloramphenicol acetyltransferase-like domain"/>
    <property type="match status" value="7"/>
</dbReference>
<feature type="domain" description="Carrier" evidence="8">
    <location>
        <begin position="6802"/>
        <end position="6877"/>
    </location>
</feature>
<dbReference type="InterPro" id="IPR020845">
    <property type="entry name" value="AMP-binding_CS"/>
</dbReference>
<dbReference type="EMBL" id="CP089982">
    <property type="protein sequence ID" value="WXA93881.1"/>
    <property type="molecule type" value="Genomic_DNA"/>
</dbReference>
<feature type="compositionally biased region" description="Basic and acidic residues" evidence="7">
    <location>
        <begin position="3833"/>
        <end position="3844"/>
    </location>
</feature>
<dbReference type="SUPFAM" id="SSF56801">
    <property type="entry name" value="Acetyl-CoA synthetase-like"/>
    <property type="match status" value="6"/>
</dbReference>
<sequence>MSMSTKEGAPRRRSPAPSSWTSRVIVGERLGIENPPEWFVRSYEAFRKNVIDPAFPCFFGTTAERRGEMFYAFVNGDDWSHLAATTAHFSELSRMPQHQRSNFALFFEPTEEPLDHAAYRTFCWKVLQHLHDADTAGELELDVDPSDPAWEFSAFGQQMFVVGCSPSYENRRSRNLGPGIVMLFQPRAVFIDQVTKRAIGEEARAEVRRRLLAWDGFPHHPDMGVYGDPTNLEWRQYFIDDVNAPEVGVCPFRQRRKTEPRDLGSVLRDRARTTPDRVAVRFIPDAGGPAIPLTYAELDAHARRVAETLLAQAEPGDRALILAPSGLEYVVSMFACFYAGIIAVPAYPPTRGNAQHFQRLVGMVRDARPRLLLVDAASEAHLANFEPALLEGARTVVVRSDVPALSAWEPPARDPASTAFLQYTSGSTGSPKGVMVSHANLMANCTALTVGMALGPDDVMVSWLPLFHDMGLIGTMLCSVHAGIPFVFMSPHRVMQSPMLWLKAITEYGGTVGGGPNFAYQLCVDRAKDAVLAGLDLRRWRVAFCGAEPIRAATLEAFAQRFEPCGFAARALAPAYGLAEATLVVSVSPAGSGMRAAPLPLGGSLVECGPVVQGHRVRISDPVTGHECDEGSTGEIWVSGPSVTGGYWQNAEATAAMFHTVVHEDGSEERFLRTGDLGFVQRGRLFVNGRVKDTLVVWGQNVYPQDIEQTIHERVPSVRKGRASVFPFVVDGVEGIGFAVEASPAQVASRGAEEILRAIARAISGEHQMPVELGLLLRPGTLPRTSSGKLRRSACVPEWHAGAIAPLAVYRPEKEPAQAARVPPRTSTEHALASLWSEILGVRNPGVHDDFFEAGGDSLRAARLLARIQGLFPADLPMEAVFEARTIAAQAARIEAPSTPRRQPILRRAEVRAPLSHGQQALWFLWKLRPASTAYTLSATVRLTGSLDVDALRAAFGLLLDRHEVLRARFEEVDGVPWQQPAEDAPLPWEEHDAGLEAVQAAIAGPFDLQRGPVTRAALVRLAPEEHVLVLAVHHIAADGWSVATIWRELAAFYTAERDGTAAPLEALPIQFGDYAVWERAAAHEAQLAYWRDALAEVRPTEAPGRRSSFEQGDAMGRALRMVPAEAMSAVRHLAQREGVTLSVVLLTALDVLLHRYSGEREVVVGVATAGRGRAETEGLVGYFVNTVVHRATVPPAATFAEVLAHVRSRAAQERANQDVPFERVVAALQPERRHGAAPFFDVVFNHVPPDIESVRLPGLDVAIEQLEAGAPFDWTLHARESGDALALSLEYRAGRYDGGVAEQVLGDYVALLEQASADAGTHPGGFRLTSVTETSTEQPFRSVLDRFADRVREQGDAVAVTCEGASIDYQRLGAWSHRIAARLEAAGVRAEERVGLCVGRSVAVVAGMLGIQQAGAAFVPLDPTYPVERLRAMLDDAHVRCVVADAASAQSLREVLEGRLLVSVTDADGDEETGRRASVHPEQLAYVMFTSGSSGRPKGVEISHRALALHVDDYTEAFELGPRDVVLQFSTISFDAAVEQIFPALAAGARLVMRGPEIWSWAELNATLERERVSLAFLATGYWQQWLHHLPPQPPASLRRVRVGGEALAGDAVGRWRASSFGSVRLDNCYGPTECAVSTSAHATCADDVRDAMVPIGKSFTGRRAYVLDPDGNEVPPGGIGELCLGGASLARGYAGQPLQTALRFAPEPARSGVAAGGRVYRTGDRCRRRMDGTLEFLGRFDDQVKLRGYRIELGEIESSLRALAGVKDAVAMLHGEGERRFLAAYVVGGEEPDVMRRALARVLPAHMVPQVLVPLASFPRSPNGKLDRRALPAPEMARAVDAASPRTEREEVLLAIWKRVLGRDDLGTGDDFFALGGDSILSLQLVARARDAGLSISARQVFEHPTVAELAAAAAPCEGAAAAPSENSADVYPATPVQEGLLFHDAFEESGGVYVSQGCLTLRGELDRTSLRKAWEAAVVRHDVLRTSFAWQPQGGALQTVHREVSLPYEERDASHLSMDAYATLVAEVRAADVARGFDLGAAPLMRITGLVRPDGGYDLVWTYHHALLDGWSASRIVAEVLEDHASQGEVPREPAPPYRRYVAWLQGRPSGEAWWRAELARWDAPATVGAGFGRVRLREPGTHHLRRAPGASLSGALKSAAARARVTVNTLLQAAWAIVLARHADRAQAVFGVTVAGRPAELPGVERMVGLFINTLPMCLETSPEVSLDAWLRTVQQRAMSLREHEDTRAADVQKWAGRTGDPLFDSVLVYENHPIFDVLGTRAAGLAIENVTTMDRTHYPLTLTVYPHRDLELEWEWDGERIERAWVERLAARYVEVLSRIAEGGNQRLGELALGEVRAQPLPVYTFDAIQERIARTARANAEAEAIFCEGVVTRYGALETWSNRVGYALAKRGVKRDELVGLCVERSAGLVAGLLGVWKSGGAFVPLDPTYPEERLREMLSGVRVVVCDASTAGRFADAEVVRIDEVEREAADGEWPTPHPEQLAYVIYTSGSTGRPKGVGVSHRSLSLHVDDFVGTYGIGPEDRVLFSSTINFDVSLHELLPVLTRGGRSVMRGKDAWELEQLTTTLREQGVTFARVSTAYWQQWVHRLPEALPKLRQVTVGGEGLAGGALQQWFAGPLSAVKLDNLYGPTETTVASHRHRTQREDGGETIVPIGQAFPGRTSYVMDRWGNAVPAGGVGELCIGGASVARGYLERPGLTAERFVPDPHAVGGRLYRSGDVCRERADGVIEFLGRADAQIKLRGYRIELGEIESALRGCAGVTDAVAEVKGEGESRRLVGYATGNASVEALRAAAEQKLPSYMVPSAYVVLAAWPLLPNGKVNRRALPEPELETAEHVAPRTELEATLQTIWQAVLKRESIGITESFFDLGGDSILSLQIISRAREAGWKLTPKQLFEHPTIASCARVARRANHAEPYEVPRGDIPLTPIQARFFERHPAGPAHWNQSVLLRVHGEVQPEALEQTLAILAARHDALRLRFTRKGAAWTQRVAEHETNTLSEVVELRDLAQLATEGDRLQRSLDLQHGPLLRAGYFRLPNGERRLLLVVHHLAVDGVSWRILLEELARAYPAIAQGSAPELPAPTTPWSLWASRLREYATGDAVTSELAWWSRHLSLATPFPRHMEGARVDRTYGASREIVWTLNAAETQRLLDAAPRAYRMRADEVMLTALVQTMAAHTGDAGALVDLEGHGREDAIAGVDISRTLGWFTTRYPVWLEAAGDSAAALVDAKERLRAVPHKGLHWGLLDTAHLAVPQPGIGFNYLGRFEGQVGGLFALADEFAGDAIDPATEMGRALDLNAMVREGSLRVSWRFSPAAIGEDVVRGLVAAFEARLRALVECAASAEPVWTASDFPLARLTQASLEAMKLPLAEVQDIYPATPVQQGLVFESLVDPSRSAYINQLRVTLRGPLDVGAFRAAWASAVARHDMLRTHFEFRHGGQALQVVHREVALPFVEHDWSETHGYEARLASFCEADLARGFAMDTAPLLRIHLFRRPDGAYDLVRTSHHALSDGWSAQRLFGEIFAEYAARRAGRLIELPPPVPYRDYVVWLQACPSPRVYWEAKFRDVVDPASVSTILQRSTLGGEDPGPIEGRLDASLARRMREAARRNQITLNTLVQAAWALVLGRMGGARQALFGATVSGRPPELDGVERMFGLFINTLPVVVDLPGDMSVCAWLQGLQRDATELAAYEHTPLHELQHWVHRTGDALFDSIVVFENYPVGETPLASGTGLSIERVQVVDRTHYPLTLTVIPRGDDIAIVWSWDPHKVPRSRVLAMADGYTTILEQLASEGACILDEIRPQGMHSRPEAGGMERRRLGGGTPASGRLAGGGPLLPRQIAERVQLQPHAEAVSCDGERLTYAQLDALANRIARKLGSAKGERIGVRVERSVTMVAACLGIWKAGGAYVPLDPSYPEERLRAMVQAGAVHRILAELDLDGVSDAPMFTEVHPDELAYVMFTSGSTGEPKAVGITHRALALHTADFLATYGIDSRDTVYQFATINFDTSVEQIFPSLAAGARIVVRGPSVPDWPTLHDVLAAERVTVLNLSTAYWAQAIAHMREPLPALRVMLIGGEAVTPDMLQRWRASALGSVRLTNGYGPTEITVTCTVHETTTADATRAVVPIGRAHASRRIYVLDADGGPVPLFGIGELCVGGDTLARGYLERAGATAAAFVPDPFVPGARVYRTGDICRVLEDGAFEFLGRRDDQIKLRGHRIELGEVESALRRIPDVREAAALVRGSGERRRLVGYVTGTSDTEAVIRSLKDSLPPYMVPSAIVALPSLPLRPNGKVDRDALPEPEIRDGHATVAPRTEIERQLVAIWCDVLQRTDIGVTDDFFALEGDSIASLRVVARARELGIGLTPKLVLEHPTIAELALAAGRAREAEHREIHDALPLTPIQAWFFEEHPAGESHYNQAVLLRTTEDLSPAALERAFDTLVARHDALRLRFHVHDGVWHQRVTPEDRHTRVSVCDLRHETHWTARLEAEGERLQKSLNLQSGPLLRAGYFHVGEREGRLLIVVHHLAVDGVSWRVLLDELATAYRQAARGEAIALPASSTPWSAWAKALAEYAGRAQVTSEIPFWQTSLARASGTRFSKAGTVGASVETNLELDAVWTRRLLDVAARVYRMRVDEVLITALVRTLAEPGAGLLVDLEGHGREDVLDGVDASRTLGWFTTQYPVWFEAPAEQTAALRVVKERLRAVPHRGMHFGLLRYGADPATREAMRALPRPDVNFNYLGQFEFAEGPFARAEEGYGPAVAASSRLPHPLEVNALVAGGVLQVSFRYDPERLASADAIVSRFDAALRALVSHAATSGVLTSAADFPLAGIGKAELDALGLDLANVEDIYPATPLQQGLLFHTLLDPAAYTNELRVTIRGPLNHEAFRAAWQAAVSRHPILRTHFEWRHGGEALQIVHRHAELPWNEDPASMDLGRAPLMRACLTAGADAGVHHFVWTSHHVLLDGWSVARLFGEVIAEYRGAPPAQPPPPFRQYVAWLRQLGAADEAWWRAKLAGVGDAAGLLDGLGTRDRHEPGRHEQRLDTALTARIVAFARRHRVTLNTVVQAAWALVLSRHADNANVIFGTAVAGRPAELPGVEAMLGLFINTLPVPITVPDATPVPVWLREVQDAMIELAQHEHTPLHELQRWAGRSGAALFDTLLVFENYPLHEAAQSSGDLVFEGASLDDRTHYPLTLSVTSGASLEVTWAWQGGSLDRPVVERLAAHLARVLEQLAHDDARVRDVRLESIPTTATELTGYAFQAVPARVSVQAVRKPDAVAVSCAGVHLTYARLVAWSSRIAHRLAGAVPEERIGLCVERGVALPVALLGVLASGAAYVPLDPSYPVERLAYMLEDARIGTVVADRASAANLAALLAARRVVLVEDEEGTAGAPVERRALHPAQTAYVLYTSGSTGAPKGVAVSHEALDRFLASTGQRPGLTPDDVWLSVTSPSFDISALEIYLPLITGARVEMAPREALVDGAALAALLGSSGATVMQATPTTWRTLVDAGWRGAAKLVALSGGEALPEDLARALLERGVTLWNMYGPTETTIWSSAARLEPGQRITLGEPLHDTVLRVLDARGEPVPVGGVGEVCIGGTNLARGYLGRPGMTAERFTPSAGGGRSYRTGDRCRLRADGTAEFLGRLDLQVKLRGHRIELGEIESALRAQPGVVDAVVVVKDAGDRARLVGYVTGHAEPQALRAALARKLPSIMVPSVLVPLAALPMTLNGKIARGALPDVDAREAFVAPRTDTEVTLAKLWAEVLGTEKVSARDDFFAAGGHSISAVRLVARIRRDLQRDLPLRAIFEHPVLADLAASLDRTTGSVHAMAPRRDRPGAIPLSFAQERLWFLWKLEPDSAAYTVGGALRLEGDLDVPALRDALTAIVARHESLRTRFQAGPDGTPVQIVSESPDFEWVERDGEPSPDALARPFDLERGPLFRVELAKRAPGDHVLVLAMHHIVSDGASVDRFLAELAAAYRGAELAPLPIQYADYALWERDTANEAAMVQKLAHWREHLGSEHPALELPADRPRRGPRSPHGARVARELDPERVHAIDALARRAGVTRFVVLLAAFDVLLHRYAGERDIRVGIPVTGRGHVETEPLIGFFVNTVVHRAVLRAAMPFGDLLREVRAEMASALANQDVPFARVVDALRPERNLGQTPLFRVTFNYEEDDGIVPELAGLRVSPVPARTGDVAFDLMLDAASSRGRLTLSFGYAVDLFDEVTVARLLEDYAAILEAAAADVELRIGEMALHVEAPAPVVAVHPFESVPARFARQVALRPDAVALVFEGQRWTYRELDAWSTRIGRRLLALGVSREEPVGVCIDRSPAVVAAILGILKAGGAYVPLDPRYPRERLADTVRDAGIRRVVLDAPSAEWESLDTIDASNLPHATDDAGWHVPVHREQLAYVIYTSGSTGHPKGVGITHANVARLFDATAVHFGFGPADVWTLFHSPSFDFSVWEIFGPLVHGGRLVVVPYATTRDPSAFHRLLAEERVTVLNQTPSAFVPLMHIDRQAEHPLRDLRAVIFGGEKLDPALLAPWAQARGESLPRLVNMYGITETTVHVTHRVFAPADLEPARARSLIGAPIDDLELYVLDEAMNTVPVNGIGELYVGGAGLARAYQGRPGLTASRFVPDPRGGGRRLYASGDRARRLADGDIEYIGRADAQVKIRGYRIELGEIEATLRAHLQVREAVVVVRSDGERGPRLVAYAVPDGALTQASLRGHAASRLPGHMVPAAFVLLDALPLTTNGKLDRSALPEPGYDELGARTVPRTPMENRVAEAFSAVLGLTQAFAESDFFHLGGDSLAAVRVAARLSEAMGRHVEVAAVFQHPAVRDLAKHLDEAHAADDGAVALMNDWLDSLT</sequence>
<dbReference type="Gene3D" id="3.30.559.30">
    <property type="entry name" value="Nonribosomal peptide synthetase, condensation domain"/>
    <property type="match status" value="7"/>
</dbReference>
<dbReference type="Gene3D" id="2.30.38.10">
    <property type="entry name" value="Luciferase, Domain 3"/>
    <property type="match status" value="2"/>
</dbReference>
<dbReference type="InterPro" id="IPR036736">
    <property type="entry name" value="ACP-like_sf"/>
</dbReference>